<dbReference type="Proteomes" id="UP000215914">
    <property type="component" value="Unassembled WGS sequence"/>
</dbReference>
<gene>
    <name evidence="1" type="ORF">HanXRQr2_Chr01g0006951</name>
</gene>
<dbReference type="EMBL" id="MNCJ02000316">
    <property type="protein sequence ID" value="KAF5820856.1"/>
    <property type="molecule type" value="Genomic_DNA"/>
</dbReference>
<accession>A0A9K3JS96</accession>
<evidence type="ECO:0000313" key="1">
    <source>
        <dbReference type="EMBL" id="KAF5820856.1"/>
    </source>
</evidence>
<proteinExistence type="predicted"/>
<organism evidence="1 2">
    <name type="scientific">Helianthus annuus</name>
    <name type="common">Common sunflower</name>
    <dbReference type="NCBI Taxonomy" id="4232"/>
    <lineage>
        <taxon>Eukaryota</taxon>
        <taxon>Viridiplantae</taxon>
        <taxon>Streptophyta</taxon>
        <taxon>Embryophyta</taxon>
        <taxon>Tracheophyta</taxon>
        <taxon>Spermatophyta</taxon>
        <taxon>Magnoliopsida</taxon>
        <taxon>eudicotyledons</taxon>
        <taxon>Gunneridae</taxon>
        <taxon>Pentapetalae</taxon>
        <taxon>asterids</taxon>
        <taxon>campanulids</taxon>
        <taxon>Asterales</taxon>
        <taxon>Asteraceae</taxon>
        <taxon>Asteroideae</taxon>
        <taxon>Heliantheae alliance</taxon>
        <taxon>Heliantheae</taxon>
        <taxon>Helianthus</taxon>
    </lineage>
</organism>
<dbReference type="Gramene" id="mRNA:HanXRQr2_Chr01g0006951">
    <property type="protein sequence ID" value="mRNA:HanXRQr2_Chr01g0006951"/>
    <property type="gene ID" value="HanXRQr2_Chr01g0006951"/>
</dbReference>
<name>A0A9K3JS96_HELAN</name>
<evidence type="ECO:0000313" key="2">
    <source>
        <dbReference type="Proteomes" id="UP000215914"/>
    </source>
</evidence>
<comment type="caution">
    <text evidence="1">The sequence shown here is derived from an EMBL/GenBank/DDBJ whole genome shotgun (WGS) entry which is preliminary data.</text>
</comment>
<protein>
    <submittedName>
        <fullName evidence="1">Uncharacterized protein</fullName>
    </submittedName>
</protein>
<sequence>MLRDELIPITREHEYLRIAFMETFFAGVTRVTFGIFRYGKTSELVRLGEGYLLRVKTYQFADSGYWRWWCMLGDGYFGDYGKWFVLLYGSLLVCCGVEAAVFEHKLVKANGIVVEKWLKTKV</sequence>
<dbReference type="AlphaFoldDB" id="A0A9K3JS96"/>
<reference evidence="1" key="1">
    <citation type="journal article" date="2017" name="Nature">
        <title>The sunflower genome provides insights into oil metabolism, flowering and Asterid evolution.</title>
        <authorList>
            <person name="Badouin H."/>
            <person name="Gouzy J."/>
            <person name="Grassa C.J."/>
            <person name="Murat F."/>
            <person name="Staton S.E."/>
            <person name="Cottret L."/>
            <person name="Lelandais-Briere C."/>
            <person name="Owens G.L."/>
            <person name="Carrere S."/>
            <person name="Mayjonade B."/>
            <person name="Legrand L."/>
            <person name="Gill N."/>
            <person name="Kane N.C."/>
            <person name="Bowers J.E."/>
            <person name="Hubner S."/>
            <person name="Bellec A."/>
            <person name="Berard A."/>
            <person name="Berges H."/>
            <person name="Blanchet N."/>
            <person name="Boniface M.C."/>
            <person name="Brunel D."/>
            <person name="Catrice O."/>
            <person name="Chaidir N."/>
            <person name="Claudel C."/>
            <person name="Donnadieu C."/>
            <person name="Faraut T."/>
            <person name="Fievet G."/>
            <person name="Helmstetter N."/>
            <person name="King M."/>
            <person name="Knapp S.J."/>
            <person name="Lai Z."/>
            <person name="Le Paslier M.C."/>
            <person name="Lippi Y."/>
            <person name="Lorenzon L."/>
            <person name="Mandel J.R."/>
            <person name="Marage G."/>
            <person name="Marchand G."/>
            <person name="Marquand E."/>
            <person name="Bret-Mestries E."/>
            <person name="Morien E."/>
            <person name="Nambeesan S."/>
            <person name="Nguyen T."/>
            <person name="Pegot-Espagnet P."/>
            <person name="Pouilly N."/>
            <person name="Raftis F."/>
            <person name="Sallet E."/>
            <person name="Schiex T."/>
            <person name="Thomas J."/>
            <person name="Vandecasteele C."/>
            <person name="Vares D."/>
            <person name="Vear F."/>
            <person name="Vautrin S."/>
            <person name="Crespi M."/>
            <person name="Mangin B."/>
            <person name="Burke J.M."/>
            <person name="Salse J."/>
            <person name="Munos S."/>
            <person name="Vincourt P."/>
            <person name="Rieseberg L.H."/>
            <person name="Langlade N.B."/>
        </authorList>
    </citation>
    <scope>NUCLEOTIDE SEQUENCE</scope>
    <source>
        <tissue evidence="1">Leaves</tissue>
    </source>
</reference>
<reference evidence="1" key="2">
    <citation type="submission" date="2020-06" db="EMBL/GenBank/DDBJ databases">
        <title>Helianthus annuus Genome sequencing and assembly Release 2.</title>
        <authorList>
            <person name="Gouzy J."/>
            <person name="Langlade N."/>
            <person name="Munos S."/>
        </authorList>
    </citation>
    <scope>NUCLEOTIDE SEQUENCE</scope>
    <source>
        <tissue evidence="1">Leaves</tissue>
    </source>
</reference>
<keyword evidence="2" id="KW-1185">Reference proteome</keyword>